<dbReference type="PANTHER" id="PTHR11462">
    <property type="entry name" value="JUN TRANSCRIPTION FACTOR-RELATED"/>
    <property type="match status" value="1"/>
</dbReference>
<reference evidence="6 7" key="2">
    <citation type="journal article" date="2014" name="J. Gen. Appl. Microbiol.">
        <title>The early diverging ascomycetous budding yeast Saitoella complicata has three histone deacetylases belonging to the Clr6, Hos2, and Rpd3 lineages.</title>
        <authorList>
            <person name="Nishida H."/>
            <person name="Matsumoto T."/>
            <person name="Kondo S."/>
            <person name="Hamamoto M."/>
            <person name="Yoshikawa H."/>
        </authorList>
    </citation>
    <scope>NUCLEOTIDE SEQUENCE [LARGE SCALE GENOMIC DNA]</scope>
    <source>
        <strain evidence="6 7">NRRL Y-17804</strain>
    </source>
</reference>
<protein>
    <recommendedName>
        <fullName evidence="5">BZIP domain-containing protein</fullName>
    </recommendedName>
</protein>
<evidence type="ECO:0000313" key="7">
    <source>
        <dbReference type="Proteomes" id="UP000033140"/>
    </source>
</evidence>
<dbReference type="Gene3D" id="3.30.160.60">
    <property type="entry name" value="Classic Zinc Finger"/>
    <property type="match status" value="1"/>
</dbReference>
<keyword evidence="3" id="KW-0804">Transcription</keyword>
<feature type="region of interest" description="Disordered" evidence="4">
    <location>
        <begin position="328"/>
        <end position="411"/>
    </location>
</feature>
<name>A0A0E9NA19_SAICN</name>
<proteinExistence type="predicted"/>
<evidence type="ECO:0000259" key="5">
    <source>
        <dbReference type="PROSITE" id="PS00036"/>
    </source>
</evidence>
<evidence type="ECO:0000256" key="3">
    <source>
        <dbReference type="ARBA" id="ARBA00023163"/>
    </source>
</evidence>
<evidence type="ECO:0000256" key="2">
    <source>
        <dbReference type="ARBA" id="ARBA00023125"/>
    </source>
</evidence>
<dbReference type="CDD" id="cd12193">
    <property type="entry name" value="bZIP_GCN4"/>
    <property type="match status" value="1"/>
</dbReference>
<feature type="compositionally biased region" description="Polar residues" evidence="4">
    <location>
        <begin position="81"/>
        <end position="101"/>
    </location>
</feature>
<dbReference type="PANTHER" id="PTHR11462:SF35">
    <property type="entry name" value="TRANSCRIPTION FACTOR JRA"/>
    <property type="match status" value="1"/>
</dbReference>
<dbReference type="STRING" id="698492.A0A0E9NA19"/>
<keyword evidence="1" id="KW-0805">Transcription regulation</keyword>
<feature type="region of interest" description="Disordered" evidence="4">
    <location>
        <begin position="81"/>
        <end position="112"/>
    </location>
</feature>
<comment type="caution">
    <text evidence="6">The sequence shown here is derived from an EMBL/GenBank/DDBJ whole genome shotgun (WGS) entry which is preliminary data.</text>
</comment>
<keyword evidence="7" id="KW-1185">Reference proteome</keyword>
<dbReference type="PROSITE" id="PS00036">
    <property type="entry name" value="BZIP_BASIC"/>
    <property type="match status" value="1"/>
</dbReference>
<reference evidence="6 7" key="3">
    <citation type="journal article" date="2015" name="Genome Announc.">
        <title>Draft Genome Sequence of the Archiascomycetous Yeast Saitoella complicata.</title>
        <authorList>
            <person name="Yamauchi K."/>
            <person name="Kondo S."/>
            <person name="Hamamoto M."/>
            <person name="Takahashi Y."/>
            <person name="Ogura Y."/>
            <person name="Hayashi T."/>
            <person name="Nishida H."/>
        </authorList>
    </citation>
    <scope>NUCLEOTIDE SEQUENCE [LARGE SCALE GENOMIC DNA]</scope>
    <source>
        <strain evidence="6 7">NRRL Y-17804</strain>
    </source>
</reference>
<accession>A0A0E9NA19</accession>
<dbReference type="SUPFAM" id="SSF57959">
    <property type="entry name" value="Leucine zipper domain"/>
    <property type="match status" value="1"/>
</dbReference>
<dbReference type="GO" id="GO:0000978">
    <property type="term" value="F:RNA polymerase II cis-regulatory region sequence-specific DNA binding"/>
    <property type="evidence" value="ECO:0007669"/>
    <property type="project" value="TreeGrafter"/>
</dbReference>
<gene>
    <name evidence="6" type="ORF">G7K_0898-t1</name>
</gene>
<evidence type="ECO:0000313" key="6">
    <source>
        <dbReference type="EMBL" id="GAO46674.1"/>
    </source>
</evidence>
<evidence type="ECO:0000256" key="1">
    <source>
        <dbReference type="ARBA" id="ARBA00023015"/>
    </source>
</evidence>
<dbReference type="EMBL" id="BACD03000005">
    <property type="protein sequence ID" value="GAO46674.1"/>
    <property type="molecule type" value="Genomic_DNA"/>
</dbReference>
<organism evidence="6 7">
    <name type="scientific">Saitoella complicata (strain BCRC 22490 / CBS 7301 / JCM 7358 / NBRC 10748 / NRRL Y-17804)</name>
    <dbReference type="NCBI Taxonomy" id="698492"/>
    <lineage>
        <taxon>Eukaryota</taxon>
        <taxon>Fungi</taxon>
        <taxon>Dikarya</taxon>
        <taxon>Ascomycota</taxon>
        <taxon>Taphrinomycotina</taxon>
        <taxon>Taphrinomycotina incertae sedis</taxon>
        <taxon>Saitoella</taxon>
    </lineage>
</organism>
<feature type="compositionally biased region" description="Basic and acidic residues" evidence="4">
    <location>
        <begin position="393"/>
        <end position="411"/>
    </location>
</feature>
<feature type="compositionally biased region" description="Polar residues" evidence="4">
    <location>
        <begin position="328"/>
        <end position="338"/>
    </location>
</feature>
<dbReference type="GO" id="GO:0005667">
    <property type="term" value="C:transcription regulator complex"/>
    <property type="evidence" value="ECO:0007669"/>
    <property type="project" value="TreeGrafter"/>
</dbReference>
<dbReference type="GO" id="GO:0000981">
    <property type="term" value="F:DNA-binding transcription factor activity, RNA polymerase II-specific"/>
    <property type="evidence" value="ECO:0007669"/>
    <property type="project" value="TreeGrafter"/>
</dbReference>
<keyword evidence="2" id="KW-0238">DNA-binding</keyword>
<dbReference type="InterPro" id="IPR050946">
    <property type="entry name" value="AP-1_TF_bZIP"/>
</dbReference>
<evidence type="ECO:0000256" key="4">
    <source>
        <dbReference type="SAM" id="MobiDB-lite"/>
    </source>
</evidence>
<dbReference type="InterPro" id="IPR046347">
    <property type="entry name" value="bZIP_sf"/>
</dbReference>
<dbReference type="Proteomes" id="UP000033140">
    <property type="component" value="Unassembled WGS sequence"/>
</dbReference>
<dbReference type="InterPro" id="IPR004827">
    <property type="entry name" value="bZIP"/>
</dbReference>
<feature type="compositionally biased region" description="Low complexity" evidence="4">
    <location>
        <begin position="347"/>
        <end position="361"/>
    </location>
</feature>
<dbReference type="Pfam" id="PF07716">
    <property type="entry name" value="bZIP_2"/>
    <property type="match status" value="1"/>
</dbReference>
<reference evidence="6 7" key="1">
    <citation type="journal article" date="2011" name="J. Gen. Appl. Microbiol.">
        <title>Draft genome sequencing of the enigmatic yeast Saitoella complicata.</title>
        <authorList>
            <person name="Nishida H."/>
            <person name="Hamamoto M."/>
            <person name="Sugiyama J."/>
        </authorList>
    </citation>
    <scope>NUCLEOTIDE SEQUENCE [LARGE SCALE GENOMIC DNA]</scope>
    <source>
        <strain evidence="6 7">NRRL Y-17804</strain>
    </source>
</reference>
<feature type="domain" description="BZIP" evidence="5">
    <location>
        <begin position="396"/>
        <end position="410"/>
    </location>
</feature>
<dbReference type="AlphaFoldDB" id="A0A0E9NA19"/>
<sequence>MRGGARPLPVHSNRPRPPKISALAGTTTYLNAPVPPFCRPTTPNAQNTRSHFFDYIQSRWPSKSVARANPIQITIPITNKTSICPTDQNPNSTQPCRSNNPRPDLLQPNKPPAYRQRLVDPVVRAFTTTTTTTTQPSSIDRRLSSTASILNTPVSTTPKINMVSLRDIQSTASPKEFALDFQLKNMSAHTPQVPSFASPFIDTSYHDFSTPAQPAFPDFTPALSYHSSFESPIEDELALLATPAAGAMPLFDLENDGAWGWEGSLFPEEEVVKSAPAAAEAFCMPPQALVTAPPPPAMAAPALPPPMVVGEQPQEEVFVKPEVISPLMTTKPSFTPASRPSLKRDSTSTSTSSIPSSPSPSMDLEDSKFDLPSYKRRRTAELPPLPVDSLDPIEAKRAKNTEAARRSRQRKLEKIEGLEGTIRDLRAEVEMWRARAIGLGWNE</sequence>